<protein>
    <submittedName>
        <fullName evidence="1">Uncharacterized protein</fullName>
    </submittedName>
</protein>
<dbReference type="EMBL" id="CP022129">
    <property type="protein sequence ID" value="ASF48061.1"/>
    <property type="molecule type" value="Genomic_DNA"/>
</dbReference>
<reference evidence="1 2" key="1">
    <citation type="submission" date="2017-06" db="EMBL/GenBank/DDBJ databases">
        <title>Genome Sequencing of the methanotroph Methylovulum psychrotolerants str. HV10-M2 isolated from a high-altitude environment.</title>
        <authorList>
            <person name="Mateos-Rivera A."/>
        </authorList>
    </citation>
    <scope>NUCLEOTIDE SEQUENCE [LARGE SCALE GENOMIC DNA]</scope>
    <source>
        <strain evidence="1 2">HV10_M2</strain>
    </source>
</reference>
<sequence length="80" mass="8781">MVISWVVDIKGKGRGFRKADKISLVNLLCGGFVFGGAGKMPALRGRCRLRFAGFISWPFLNGVFSIRRQGLALGSDRHTL</sequence>
<keyword evidence="2" id="KW-1185">Reference proteome</keyword>
<organism evidence="1 2">
    <name type="scientific">Methylovulum psychrotolerans</name>
    <dbReference type="NCBI Taxonomy" id="1704499"/>
    <lineage>
        <taxon>Bacteria</taxon>
        <taxon>Pseudomonadati</taxon>
        <taxon>Pseudomonadota</taxon>
        <taxon>Gammaproteobacteria</taxon>
        <taxon>Methylococcales</taxon>
        <taxon>Methylococcaceae</taxon>
        <taxon>Methylovulum</taxon>
    </lineage>
</organism>
<accession>A0A1Z4C3F2</accession>
<evidence type="ECO:0000313" key="1">
    <source>
        <dbReference type="EMBL" id="ASF48061.1"/>
    </source>
</evidence>
<proteinExistence type="predicted"/>
<dbReference type="KEGG" id="mpsy:CEK71_19400"/>
<name>A0A1Z4C3F2_9GAMM</name>
<dbReference type="AlphaFoldDB" id="A0A1Z4C3F2"/>
<dbReference type="Proteomes" id="UP000197019">
    <property type="component" value="Chromosome"/>
</dbReference>
<evidence type="ECO:0000313" key="2">
    <source>
        <dbReference type="Proteomes" id="UP000197019"/>
    </source>
</evidence>
<gene>
    <name evidence="1" type="ORF">CEK71_19400</name>
</gene>